<name>A0ABR2M7X0_9ASPA</name>
<dbReference type="InterPro" id="IPR023393">
    <property type="entry name" value="START-like_dom_sf"/>
</dbReference>
<evidence type="ECO:0000313" key="1">
    <source>
        <dbReference type="EMBL" id="KAK8960242.1"/>
    </source>
</evidence>
<dbReference type="Gene3D" id="3.30.530.20">
    <property type="match status" value="1"/>
</dbReference>
<proteinExistence type="predicted"/>
<comment type="caution">
    <text evidence="1">The sequence shown here is derived from an EMBL/GenBank/DDBJ whole genome shotgun (WGS) entry which is preliminary data.</text>
</comment>
<reference evidence="1 2" key="1">
    <citation type="journal article" date="2022" name="Nat. Plants">
        <title>Genomes of leafy and leafless Platanthera orchids illuminate the evolution of mycoheterotrophy.</title>
        <authorList>
            <person name="Li M.H."/>
            <person name="Liu K.W."/>
            <person name="Li Z."/>
            <person name="Lu H.C."/>
            <person name="Ye Q.L."/>
            <person name="Zhang D."/>
            <person name="Wang J.Y."/>
            <person name="Li Y.F."/>
            <person name="Zhong Z.M."/>
            <person name="Liu X."/>
            <person name="Yu X."/>
            <person name="Liu D.K."/>
            <person name="Tu X.D."/>
            <person name="Liu B."/>
            <person name="Hao Y."/>
            <person name="Liao X.Y."/>
            <person name="Jiang Y.T."/>
            <person name="Sun W.H."/>
            <person name="Chen J."/>
            <person name="Chen Y.Q."/>
            <person name="Ai Y."/>
            <person name="Zhai J.W."/>
            <person name="Wu S.S."/>
            <person name="Zhou Z."/>
            <person name="Hsiao Y.Y."/>
            <person name="Wu W.L."/>
            <person name="Chen Y.Y."/>
            <person name="Lin Y.F."/>
            <person name="Hsu J.L."/>
            <person name="Li C.Y."/>
            <person name="Wang Z.W."/>
            <person name="Zhao X."/>
            <person name="Zhong W.Y."/>
            <person name="Ma X.K."/>
            <person name="Ma L."/>
            <person name="Huang J."/>
            <person name="Chen G.Z."/>
            <person name="Huang M.Z."/>
            <person name="Huang L."/>
            <person name="Peng D.H."/>
            <person name="Luo Y.B."/>
            <person name="Zou S.Q."/>
            <person name="Chen S.P."/>
            <person name="Lan S."/>
            <person name="Tsai W.C."/>
            <person name="Van de Peer Y."/>
            <person name="Liu Z.J."/>
        </authorList>
    </citation>
    <scope>NUCLEOTIDE SEQUENCE [LARGE SCALE GENOMIC DNA]</scope>
    <source>
        <strain evidence="1">Lor288</strain>
    </source>
</reference>
<evidence type="ECO:0000313" key="2">
    <source>
        <dbReference type="Proteomes" id="UP001412067"/>
    </source>
</evidence>
<keyword evidence="2" id="KW-1185">Reference proteome</keyword>
<dbReference type="EMBL" id="JBBWWR010000010">
    <property type="protein sequence ID" value="KAK8960242.1"/>
    <property type="molecule type" value="Genomic_DNA"/>
</dbReference>
<gene>
    <name evidence="1" type="ORF">KSP40_PGU019215</name>
</gene>
<sequence length="76" mass="8443">MSSSWSFKVDSQIPTTPLFASAFADWHNLGPKLIPDIITRITILFGNCSPGSIYQINFSPAGFEEDDDEYLAETEV</sequence>
<organism evidence="1 2">
    <name type="scientific">Platanthera guangdongensis</name>
    <dbReference type="NCBI Taxonomy" id="2320717"/>
    <lineage>
        <taxon>Eukaryota</taxon>
        <taxon>Viridiplantae</taxon>
        <taxon>Streptophyta</taxon>
        <taxon>Embryophyta</taxon>
        <taxon>Tracheophyta</taxon>
        <taxon>Spermatophyta</taxon>
        <taxon>Magnoliopsida</taxon>
        <taxon>Liliopsida</taxon>
        <taxon>Asparagales</taxon>
        <taxon>Orchidaceae</taxon>
        <taxon>Orchidoideae</taxon>
        <taxon>Orchideae</taxon>
        <taxon>Orchidinae</taxon>
        <taxon>Platanthera</taxon>
    </lineage>
</organism>
<protein>
    <submittedName>
        <fullName evidence="1">Uncharacterized protein</fullName>
    </submittedName>
</protein>
<dbReference type="Proteomes" id="UP001412067">
    <property type="component" value="Unassembled WGS sequence"/>
</dbReference>
<dbReference type="SUPFAM" id="SSF55961">
    <property type="entry name" value="Bet v1-like"/>
    <property type="match status" value="1"/>
</dbReference>
<accession>A0ABR2M7X0</accession>